<dbReference type="InterPro" id="IPR036866">
    <property type="entry name" value="RibonucZ/Hydroxyglut_hydro"/>
</dbReference>
<dbReference type="Proteomes" id="UP001214043">
    <property type="component" value="Chromosome"/>
</dbReference>
<dbReference type="Gene3D" id="3.60.15.10">
    <property type="entry name" value="Ribonuclease Z/Hydroxyacylglutathione hydrolase-like"/>
    <property type="match status" value="1"/>
</dbReference>
<evidence type="ECO:0000259" key="1">
    <source>
        <dbReference type="Pfam" id="PF12706"/>
    </source>
</evidence>
<dbReference type="KEGG" id="hfl:PUV54_10255"/>
<dbReference type="Pfam" id="PF12706">
    <property type="entry name" value="Lactamase_B_2"/>
    <property type="match status" value="1"/>
</dbReference>
<name>A0AAF0CB94_9PROT</name>
<sequence length="320" mass="35359">MKATNFLTGTAAFILSACAPEIDKPAQTQQCDVSLLILGVAQDAGKPQIGNSEDPAWADPSLRRLATSIALIDRRGETPKRWLFEATPDIKEQLHRLNEAAPAANALDLGGVFLTHAHIGHYAGLMMFGHEAAGAQYVQVFAMPRMADYLAQNGPWGQLLSKHNIFIAIMSENEPEQLAEDISVTPFLVPHRQEYSEVAGFNIQGPNKSAIFIPDIDSWEDWDAQETRIENKIAEVDYAFLDATFFANGEIPGRDMSGFPHPFVSHSMERFAPLPDAEKSKVWFIHMNHTNPLLNPRAPERAAVNRAGFNIADEGQEICL</sequence>
<evidence type="ECO:0000313" key="2">
    <source>
        <dbReference type="EMBL" id="WDI30340.1"/>
    </source>
</evidence>
<proteinExistence type="predicted"/>
<dbReference type="SUPFAM" id="SSF56281">
    <property type="entry name" value="Metallo-hydrolase/oxidoreductase"/>
    <property type="match status" value="1"/>
</dbReference>
<dbReference type="AlphaFoldDB" id="A0AAF0CB94"/>
<accession>A0AAF0CB94</accession>
<dbReference type="RefSeq" id="WP_274492140.1">
    <property type="nucleotide sequence ID" value="NZ_CP118166.1"/>
</dbReference>
<evidence type="ECO:0000313" key="3">
    <source>
        <dbReference type="Proteomes" id="UP001214043"/>
    </source>
</evidence>
<organism evidence="2 3">
    <name type="scientific">Hyphococcus flavus</name>
    <dbReference type="NCBI Taxonomy" id="1866326"/>
    <lineage>
        <taxon>Bacteria</taxon>
        <taxon>Pseudomonadati</taxon>
        <taxon>Pseudomonadota</taxon>
        <taxon>Alphaproteobacteria</taxon>
        <taxon>Parvularculales</taxon>
        <taxon>Parvularculaceae</taxon>
        <taxon>Hyphococcus</taxon>
    </lineage>
</organism>
<dbReference type="InterPro" id="IPR001279">
    <property type="entry name" value="Metallo-B-lactamas"/>
</dbReference>
<dbReference type="PROSITE" id="PS51257">
    <property type="entry name" value="PROKAR_LIPOPROTEIN"/>
    <property type="match status" value="1"/>
</dbReference>
<feature type="domain" description="Metallo-beta-lactamase" evidence="1">
    <location>
        <begin position="81"/>
        <end position="287"/>
    </location>
</feature>
<protein>
    <submittedName>
        <fullName evidence="2">MBL fold metallo-hydrolase</fullName>
    </submittedName>
</protein>
<dbReference type="EMBL" id="CP118166">
    <property type="protein sequence ID" value="WDI30340.1"/>
    <property type="molecule type" value="Genomic_DNA"/>
</dbReference>
<keyword evidence="3" id="KW-1185">Reference proteome</keyword>
<gene>
    <name evidence="2" type="ORF">PUV54_10255</name>
</gene>
<reference evidence="2" key="1">
    <citation type="submission" date="2023-02" db="EMBL/GenBank/DDBJ databases">
        <title>Genome sequence of Hyphococcus flavus.</title>
        <authorList>
            <person name="Rong J.-C."/>
            <person name="Zhao Q."/>
            <person name="Yi M."/>
            <person name="Wu J.-Y."/>
        </authorList>
    </citation>
    <scope>NUCLEOTIDE SEQUENCE</scope>
    <source>
        <strain evidence="2">MCCC 1K03223</strain>
    </source>
</reference>